<protein>
    <recommendedName>
        <fullName evidence="4">DUF4345 domain-containing protein</fullName>
    </recommendedName>
</protein>
<evidence type="ECO:0000256" key="1">
    <source>
        <dbReference type="SAM" id="Phobius"/>
    </source>
</evidence>
<feature type="transmembrane region" description="Helical" evidence="1">
    <location>
        <begin position="106"/>
        <end position="126"/>
    </location>
</feature>
<dbReference type="InterPro" id="IPR025597">
    <property type="entry name" value="DUF4345"/>
</dbReference>
<dbReference type="RefSeq" id="WP_338395810.1">
    <property type="nucleotide sequence ID" value="NZ_AP025319.1"/>
</dbReference>
<evidence type="ECO:0000313" key="2">
    <source>
        <dbReference type="EMBL" id="BDD12667.1"/>
    </source>
</evidence>
<gene>
    <name evidence="2" type="ORF">FUAX_50990</name>
</gene>
<proteinExistence type="predicted"/>
<keyword evidence="3" id="KW-1185">Reference proteome</keyword>
<sequence>MKNSKALKIYLLVAGALLAFIGGSTLAMPVAMKAGVGIDIAGSVSVINDTRAFGAQLLAFGLLTVSAVFVNRLSYTATLVSSLIFLSLGIGRALSLTLDGMPVDGLVKATVLEFVLGLIGLVLFRIEHMAKRKESRVLLG</sequence>
<dbReference type="EMBL" id="AP025319">
    <property type="protein sequence ID" value="BDD12667.1"/>
    <property type="molecule type" value="Genomic_DNA"/>
</dbReference>
<geneLocation type="plasmid" evidence="2 3">
    <name>pFA5</name>
</geneLocation>
<feature type="transmembrane region" description="Helical" evidence="1">
    <location>
        <begin position="77"/>
        <end position="94"/>
    </location>
</feature>
<name>A0AAU9D5M2_9BACT</name>
<keyword evidence="2" id="KW-0614">Plasmid</keyword>
<dbReference type="AlphaFoldDB" id="A0AAU9D5M2"/>
<dbReference type="KEGG" id="fax:FUAX_50990"/>
<dbReference type="Pfam" id="PF14248">
    <property type="entry name" value="DUF4345"/>
    <property type="match status" value="1"/>
</dbReference>
<reference evidence="2 3" key="1">
    <citation type="submission" date="2021-12" db="EMBL/GenBank/DDBJ databases">
        <title>Genome sequencing of bacteria with rrn-lacking chromosome and rrn-plasmid.</title>
        <authorList>
            <person name="Anda M."/>
            <person name="Iwasaki W."/>
        </authorList>
    </citation>
    <scope>NUCLEOTIDE SEQUENCE [LARGE SCALE GENOMIC DNA]</scope>
    <source>
        <strain evidence="2 3">DSM 100852</strain>
        <plasmid evidence="2 3">pFA5</plasmid>
    </source>
</reference>
<keyword evidence="1" id="KW-0812">Transmembrane</keyword>
<evidence type="ECO:0000313" key="3">
    <source>
        <dbReference type="Proteomes" id="UP001348817"/>
    </source>
</evidence>
<evidence type="ECO:0008006" key="4">
    <source>
        <dbReference type="Google" id="ProtNLM"/>
    </source>
</evidence>
<keyword evidence="1" id="KW-1133">Transmembrane helix</keyword>
<keyword evidence="1" id="KW-0472">Membrane</keyword>
<accession>A0AAU9D5M2</accession>
<organism evidence="2 3">
    <name type="scientific">Fulvitalea axinellae</name>
    <dbReference type="NCBI Taxonomy" id="1182444"/>
    <lineage>
        <taxon>Bacteria</taxon>
        <taxon>Pseudomonadati</taxon>
        <taxon>Bacteroidota</taxon>
        <taxon>Cytophagia</taxon>
        <taxon>Cytophagales</taxon>
        <taxon>Persicobacteraceae</taxon>
        <taxon>Fulvitalea</taxon>
    </lineage>
</organism>
<dbReference type="Proteomes" id="UP001348817">
    <property type="component" value="Plasmid pFA5"/>
</dbReference>
<feature type="transmembrane region" description="Helical" evidence="1">
    <location>
        <begin position="51"/>
        <end position="70"/>
    </location>
</feature>